<dbReference type="PANTHER" id="PTHR43777">
    <property type="entry name" value="MOLYBDENUM COFACTOR CYTIDYLYLTRANSFERASE"/>
    <property type="match status" value="1"/>
</dbReference>
<dbReference type="InterPro" id="IPR029044">
    <property type="entry name" value="Nucleotide-diphossugar_trans"/>
</dbReference>
<dbReference type="GO" id="GO:0016779">
    <property type="term" value="F:nucleotidyltransferase activity"/>
    <property type="evidence" value="ECO:0007669"/>
    <property type="project" value="UniProtKB-ARBA"/>
</dbReference>
<proteinExistence type="predicted"/>
<dbReference type="InterPro" id="IPR025877">
    <property type="entry name" value="MobA-like_NTP_Trfase"/>
</dbReference>
<dbReference type="CDD" id="cd04182">
    <property type="entry name" value="GT_2_like_f"/>
    <property type="match status" value="1"/>
</dbReference>
<dbReference type="SUPFAM" id="SSF53448">
    <property type="entry name" value="Nucleotide-diphospho-sugar transferases"/>
    <property type="match status" value="1"/>
</dbReference>
<feature type="domain" description="MobA-like NTP transferase" evidence="2">
    <location>
        <begin position="9"/>
        <end position="164"/>
    </location>
</feature>
<sequence length="187" mass="20333">MSGTAKIAVIVLAAGQSRRFGARDKLLSHYSGKPLASHVAASLQGVPFAFGVVVARNPSVAGLFTKTRLRSLFPKSTSTQSQTLKAGLQYVKKRGASHALLVLGDMPNITHKHLKKIITKAGVHPVISYDQVYSLPPALIPRQLFGKLQNLRGDMGAGKILMKHPSIIRIKLDRDQAMDIDYSLKNK</sequence>
<keyword evidence="3" id="KW-0808">Transferase</keyword>
<dbReference type="Gene3D" id="3.90.550.10">
    <property type="entry name" value="Spore Coat Polysaccharide Biosynthesis Protein SpsA, Chain A"/>
    <property type="match status" value="1"/>
</dbReference>
<gene>
    <name evidence="3" type="ORF">FHY56_14700</name>
</gene>
<reference evidence="3 4" key="1">
    <citation type="journal article" date="2003" name="Int. J. Syst. Evol. Microbiol.">
        <title>Towards a standardized format for the description of a novel species (of an established genus): Ochrobactrum gallinifaecis sp. nov.</title>
        <authorList>
            <person name="Kampfer P."/>
            <person name="Buczolits S."/>
            <person name="Albrecht A."/>
            <person name="Busse H.J."/>
            <person name="Stackebrandt E."/>
        </authorList>
    </citation>
    <scope>NUCLEOTIDE SEQUENCE [LARGE SCALE GENOMIC DNA]</scope>
    <source>
        <strain evidence="3 4">ISO 196</strain>
    </source>
</reference>
<dbReference type="EMBL" id="VEWJ01000012">
    <property type="protein sequence ID" value="TPF74357.1"/>
    <property type="molecule type" value="Genomic_DNA"/>
</dbReference>
<comment type="caution">
    <text evidence="3">The sequence shown here is derived from an EMBL/GenBank/DDBJ whole genome shotgun (WGS) entry which is preliminary data.</text>
</comment>
<dbReference type="Pfam" id="PF12804">
    <property type="entry name" value="NTP_transf_3"/>
    <property type="match status" value="1"/>
</dbReference>
<evidence type="ECO:0000256" key="1">
    <source>
        <dbReference type="ARBA" id="ARBA00022842"/>
    </source>
</evidence>
<accession>A0A502BKJ9</accession>
<protein>
    <submittedName>
        <fullName evidence="3">Nucleotidyltransferase family protein</fullName>
    </submittedName>
</protein>
<keyword evidence="1" id="KW-0460">Magnesium</keyword>
<name>A0A502BKJ9_9HYPH</name>
<dbReference type="PANTHER" id="PTHR43777:SF1">
    <property type="entry name" value="MOLYBDENUM COFACTOR CYTIDYLYLTRANSFERASE"/>
    <property type="match status" value="1"/>
</dbReference>
<keyword evidence="4" id="KW-1185">Reference proteome</keyword>
<evidence type="ECO:0000313" key="3">
    <source>
        <dbReference type="EMBL" id="TPF74357.1"/>
    </source>
</evidence>
<dbReference type="AlphaFoldDB" id="A0A502BKJ9"/>
<dbReference type="Proteomes" id="UP000315388">
    <property type="component" value="Unassembled WGS sequence"/>
</dbReference>
<organism evidence="3 4">
    <name type="scientific">Brucella gallinifaecis</name>
    <dbReference type="NCBI Taxonomy" id="215590"/>
    <lineage>
        <taxon>Bacteria</taxon>
        <taxon>Pseudomonadati</taxon>
        <taxon>Pseudomonadota</taxon>
        <taxon>Alphaproteobacteria</taxon>
        <taxon>Hyphomicrobiales</taxon>
        <taxon>Brucellaceae</taxon>
        <taxon>Brucella/Ochrobactrum group</taxon>
        <taxon>Brucella</taxon>
    </lineage>
</organism>
<dbReference type="OrthoDB" id="9779263at2"/>
<dbReference type="RefSeq" id="WP_140905912.1">
    <property type="nucleotide sequence ID" value="NZ_JBHTMD010000011.1"/>
</dbReference>
<evidence type="ECO:0000259" key="2">
    <source>
        <dbReference type="Pfam" id="PF12804"/>
    </source>
</evidence>
<evidence type="ECO:0000313" key="4">
    <source>
        <dbReference type="Proteomes" id="UP000315388"/>
    </source>
</evidence>